<feature type="transmembrane region" description="Helical" evidence="1">
    <location>
        <begin position="74"/>
        <end position="96"/>
    </location>
</feature>
<keyword evidence="3" id="KW-1185">Reference proteome</keyword>
<feature type="transmembrane region" description="Helical" evidence="1">
    <location>
        <begin position="103"/>
        <end position="121"/>
    </location>
</feature>
<gene>
    <name evidence="2" type="ORF">SPHA_14913</name>
</gene>
<comment type="caution">
    <text evidence="2">The sequence shown here is derived from an EMBL/GenBank/DDBJ whole genome shotgun (WGS) entry which is preliminary data.</text>
</comment>
<accession>A0A812BCL6</accession>
<keyword evidence="1" id="KW-0472">Membrane</keyword>
<name>A0A812BCL6_ACAPH</name>
<reference evidence="2" key="1">
    <citation type="submission" date="2021-01" db="EMBL/GenBank/DDBJ databases">
        <authorList>
            <person name="Li R."/>
            <person name="Bekaert M."/>
        </authorList>
    </citation>
    <scope>NUCLEOTIDE SEQUENCE</scope>
    <source>
        <strain evidence="2">Farmed</strain>
    </source>
</reference>
<dbReference type="AlphaFoldDB" id="A0A812BCL6"/>
<keyword evidence="1" id="KW-0812">Transmembrane</keyword>
<dbReference type="Proteomes" id="UP000597762">
    <property type="component" value="Unassembled WGS sequence"/>
</dbReference>
<organism evidence="2 3">
    <name type="scientific">Acanthosepion pharaonis</name>
    <name type="common">Pharaoh cuttlefish</name>
    <name type="synonym">Sepia pharaonis</name>
    <dbReference type="NCBI Taxonomy" id="158019"/>
    <lineage>
        <taxon>Eukaryota</taxon>
        <taxon>Metazoa</taxon>
        <taxon>Spiralia</taxon>
        <taxon>Lophotrochozoa</taxon>
        <taxon>Mollusca</taxon>
        <taxon>Cephalopoda</taxon>
        <taxon>Coleoidea</taxon>
        <taxon>Decapodiformes</taxon>
        <taxon>Sepiida</taxon>
        <taxon>Sepiina</taxon>
        <taxon>Sepiidae</taxon>
        <taxon>Acanthosepion</taxon>
    </lineage>
</organism>
<feature type="transmembrane region" description="Helical" evidence="1">
    <location>
        <begin position="141"/>
        <end position="160"/>
    </location>
</feature>
<evidence type="ECO:0000313" key="2">
    <source>
        <dbReference type="EMBL" id="CAE1177912.1"/>
    </source>
</evidence>
<feature type="transmembrane region" description="Helical" evidence="1">
    <location>
        <begin position="42"/>
        <end position="62"/>
    </location>
</feature>
<evidence type="ECO:0000256" key="1">
    <source>
        <dbReference type="SAM" id="Phobius"/>
    </source>
</evidence>
<feature type="transmembrane region" description="Helical" evidence="1">
    <location>
        <begin position="167"/>
        <end position="188"/>
    </location>
</feature>
<feature type="transmembrane region" description="Helical" evidence="1">
    <location>
        <begin position="203"/>
        <end position="229"/>
    </location>
</feature>
<feature type="transmembrane region" description="Helical" evidence="1">
    <location>
        <begin position="12"/>
        <end position="35"/>
    </location>
</feature>
<sequence length="231" mass="27181">MLLVFNYFSPFISSLFPDLCSPLSLSSFSVIIFFFKFILSHFFLFLYSVSFLLFLFFFSLYLKRQDEAGYGVYLFSSLFLPLFPLISFFLSLLLLLYLNPFSLCFFLSFPSHIHSLLSLYLPFSPTFYFLYPSHFLSLPPSFSLSSSFSPSFFLTFTFPLSFSPSFILSIIMLFLPILSSSHFLFLYLNRFSPFFPLFPLPSFFLFLLLSLFSSFFSFSFYLTFLFLFFSH</sequence>
<proteinExistence type="predicted"/>
<dbReference type="EMBL" id="CAHIKZ030000513">
    <property type="protein sequence ID" value="CAE1177912.1"/>
    <property type="molecule type" value="Genomic_DNA"/>
</dbReference>
<evidence type="ECO:0000313" key="3">
    <source>
        <dbReference type="Proteomes" id="UP000597762"/>
    </source>
</evidence>
<protein>
    <submittedName>
        <fullName evidence="2">Uncharacterized protein</fullName>
    </submittedName>
</protein>
<keyword evidence="1" id="KW-1133">Transmembrane helix</keyword>